<proteinExistence type="predicted"/>
<keyword evidence="3" id="KW-1185">Reference proteome</keyword>
<name>A0A8X7BAD7_TRICX</name>
<reference evidence="2" key="1">
    <citation type="submission" date="2020-08" db="EMBL/GenBank/DDBJ databases">
        <title>Multicomponent nature underlies the extraordinary mechanical properties of spider dragline silk.</title>
        <authorList>
            <person name="Kono N."/>
            <person name="Nakamura H."/>
            <person name="Mori M."/>
            <person name="Yoshida Y."/>
            <person name="Ohtoshi R."/>
            <person name="Malay A.D."/>
            <person name="Moran D.A.P."/>
            <person name="Tomita M."/>
            <person name="Numata K."/>
            <person name="Arakawa K."/>
        </authorList>
    </citation>
    <scope>NUCLEOTIDE SEQUENCE</scope>
</reference>
<gene>
    <name evidence="2" type="primary">AVEN_262056_1</name>
    <name evidence="2" type="ORF">TNCV_2689591</name>
</gene>
<sequence>MSTKLVYAMRCIGEGAEAARMFCGIMNLPPPPTNFSKYNKMLLGASKDVCDVTMKDAVKEAVQENQNIRDIPVAVDGTWQKIFLHEWCRDSYECGHREGN</sequence>
<comment type="caution">
    <text evidence="2">The sequence shown here is derived from an EMBL/GenBank/DDBJ whole genome shotgun (WGS) entry which is preliminary data.</text>
</comment>
<dbReference type="Proteomes" id="UP000887159">
    <property type="component" value="Unassembled WGS sequence"/>
</dbReference>
<accession>A0A8X7BAD7</accession>
<dbReference type="AlphaFoldDB" id="A0A8X7BAD7"/>
<feature type="domain" description="Mutator-like transposase" evidence="1">
    <location>
        <begin position="3"/>
        <end position="81"/>
    </location>
</feature>
<evidence type="ECO:0000313" key="2">
    <source>
        <dbReference type="EMBL" id="GFY24768.1"/>
    </source>
</evidence>
<evidence type="ECO:0000259" key="1">
    <source>
        <dbReference type="Pfam" id="PF20700"/>
    </source>
</evidence>
<dbReference type="EMBL" id="BMAU01021370">
    <property type="protein sequence ID" value="GFY24768.1"/>
    <property type="molecule type" value="Genomic_DNA"/>
</dbReference>
<dbReference type="InterPro" id="IPR049012">
    <property type="entry name" value="Mutator_transp_dom"/>
</dbReference>
<organism evidence="2 3">
    <name type="scientific">Trichonephila clavipes</name>
    <name type="common">Golden silk orbweaver</name>
    <name type="synonym">Nephila clavipes</name>
    <dbReference type="NCBI Taxonomy" id="2585209"/>
    <lineage>
        <taxon>Eukaryota</taxon>
        <taxon>Metazoa</taxon>
        <taxon>Ecdysozoa</taxon>
        <taxon>Arthropoda</taxon>
        <taxon>Chelicerata</taxon>
        <taxon>Arachnida</taxon>
        <taxon>Araneae</taxon>
        <taxon>Araneomorphae</taxon>
        <taxon>Entelegynae</taxon>
        <taxon>Araneoidea</taxon>
        <taxon>Nephilidae</taxon>
        <taxon>Trichonephila</taxon>
    </lineage>
</organism>
<protein>
    <recommendedName>
        <fullName evidence="1">Mutator-like transposase domain-containing protein</fullName>
    </recommendedName>
</protein>
<dbReference type="Pfam" id="PF20700">
    <property type="entry name" value="Mutator"/>
    <property type="match status" value="1"/>
</dbReference>
<evidence type="ECO:0000313" key="3">
    <source>
        <dbReference type="Proteomes" id="UP000887159"/>
    </source>
</evidence>